<evidence type="ECO:0000313" key="2">
    <source>
        <dbReference type="EMBL" id="MDY0872726.1"/>
    </source>
</evidence>
<feature type="transmembrane region" description="Helical" evidence="1">
    <location>
        <begin position="115"/>
        <end position="134"/>
    </location>
</feature>
<dbReference type="Gene3D" id="1.20.120.1760">
    <property type="match status" value="1"/>
</dbReference>
<dbReference type="RefSeq" id="WP_320501200.1">
    <property type="nucleotide sequence ID" value="NZ_JAXCLX010000002.1"/>
</dbReference>
<evidence type="ECO:0000313" key="3">
    <source>
        <dbReference type="Proteomes" id="UP001271769"/>
    </source>
</evidence>
<evidence type="ECO:0000256" key="1">
    <source>
        <dbReference type="SAM" id="Phobius"/>
    </source>
</evidence>
<feature type="transmembrane region" description="Helical" evidence="1">
    <location>
        <begin position="56"/>
        <end position="77"/>
    </location>
</feature>
<comment type="caution">
    <text evidence="2">The sequence shown here is derived from an EMBL/GenBank/DDBJ whole genome shotgun (WGS) entry which is preliminary data.</text>
</comment>
<dbReference type="InterPro" id="IPR000462">
    <property type="entry name" value="CDP-OH_P_trans"/>
</dbReference>
<feature type="transmembrane region" description="Helical" evidence="1">
    <location>
        <begin position="22"/>
        <end position="50"/>
    </location>
</feature>
<proteinExistence type="predicted"/>
<organism evidence="2 3">
    <name type="scientific">Dongia rigui</name>
    <dbReference type="NCBI Taxonomy" id="940149"/>
    <lineage>
        <taxon>Bacteria</taxon>
        <taxon>Pseudomonadati</taxon>
        <taxon>Pseudomonadota</taxon>
        <taxon>Alphaproteobacteria</taxon>
        <taxon>Rhodospirillales</taxon>
        <taxon>Dongiaceae</taxon>
        <taxon>Dongia</taxon>
    </lineage>
</organism>
<keyword evidence="1" id="KW-0472">Membrane</keyword>
<keyword evidence="3" id="KW-1185">Reference proteome</keyword>
<keyword evidence="1" id="KW-0812">Transmembrane</keyword>
<name>A0ABU5DZJ4_9PROT</name>
<dbReference type="Pfam" id="PF01066">
    <property type="entry name" value="CDP-OH_P_transf"/>
    <property type="match status" value="1"/>
</dbReference>
<gene>
    <name evidence="2" type="ORF">SMD31_12360</name>
</gene>
<reference evidence="2 3" key="1">
    <citation type="journal article" date="2013" name="Antonie Van Leeuwenhoek">
        <title>Dongia rigui sp. nov., isolated from freshwater of a large wetland in Korea.</title>
        <authorList>
            <person name="Baik K.S."/>
            <person name="Hwang Y.M."/>
            <person name="Choi J.S."/>
            <person name="Kwon J."/>
            <person name="Seong C.N."/>
        </authorList>
    </citation>
    <scope>NUCLEOTIDE SEQUENCE [LARGE SCALE GENOMIC DNA]</scope>
    <source>
        <strain evidence="2 3">04SU4-P</strain>
    </source>
</reference>
<accession>A0ABU5DZJ4</accession>
<feature type="transmembrane region" description="Helical" evidence="1">
    <location>
        <begin position="154"/>
        <end position="170"/>
    </location>
</feature>
<protein>
    <submittedName>
        <fullName evidence="2">CDP-alcohol phosphatidyltransferase family protein</fullName>
        <ecNumber evidence="2">2.7.8.-</ecNumber>
    </submittedName>
</protein>
<keyword evidence="1" id="KW-1133">Transmembrane helix</keyword>
<dbReference type="EMBL" id="JAXCLX010000002">
    <property type="protein sequence ID" value="MDY0872726.1"/>
    <property type="molecule type" value="Genomic_DNA"/>
</dbReference>
<dbReference type="InterPro" id="IPR043130">
    <property type="entry name" value="CDP-OH_PTrfase_TM_dom"/>
</dbReference>
<dbReference type="Proteomes" id="UP001271769">
    <property type="component" value="Unassembled WGS sequence"/>
</dbReference>
<dbReference type="EC" id="2.7.8.-" evidence="2"/>
<sequence>MASVYDLKPRFVALLRPLAAKLAGLGVTANAVTLAAMIGSIAVGILLAWWPTCLELWLVLPVFLFLRMAANAIDGILAREHGMKSRLGAILNEVGDVVSDTALTLPVLLLPGVTGFWVIMAIVIAIIGELVGVLGQVVGSTRRYDGPMGKSDRALALGLLGLMLGAGFGLGSWIDWEMIIVAGLGLVTIFNRARKALAETPK</sequence>
<dbReference type="GO" id="GO:0016740">
    <property type="term" value="F:transferase activity"/>
    <property type="evidence" value="ECO:0007669"/>
    <property type="project" value="UniProtKB-KW"/>
</dbReference>
<keyword evidence="2" id="KW-0808">Transferase</keyword>